<evidence type="ECO:0000256" key="4">
    <source>
        <dbReference type="HAMAP-Rule" id="MF_00512"/>
    </source>
</evidence>
<dbReference type="PANTHER" id="PTHR11502">
    <property type="entry name" value="40S RIBOSOMAL PROTEIN S6"/>
    <property type="match status" value="1"/>
</dbReference>
<feature type="region of interest" description="Disordered" evidence="5">
    <location>
        <begin position="78"/>
        <end position="99"/>
    </location>
</feature>
<evidence type="ECO:0000313" key="7">
    <source>
        <dbReference type="Proteomes" id="UP000290932"/>
    </source>
</evidence>
<dbReference type="EMBL" id="LHQS01000001">
    <property type="protein sequence ID" value="RXE57122.1"/>
    <property type="molecule type" value="Genomic_DNA"/>
</dbReference>
<keyword evidence="7" id="KW-1185">Reference proteome</keyword>
<evidence type="ECO:0000256" key="1">
    <source>
        <dbReference type="ARBA" id="ARBA00009312"/>
    </source>
</evidence>
<dbReference type="Proteomes" id="UP000290932">
    <property type="component" value="Unassembled WGS sequence"/>
</dbReference>
<evidence type="ECO:0000256" key="5">
    <source>
        <dbReference type="SAM" id="MobiDB-lite"/>
    </source>
</evidence>
<gene>
    <name evidence="4" type="primary">rps6e</name>
    <name evidence="6" type="ORF">ABH15_03085</name>
</gene>
<dbReference type="RefSeq" id="WP_128692887.1">
    <property type="nucleotide sequence ID" value="NZ_LHQS01000001.1"/>
</dbReference>
<dbReference type="AlphaFoldDB" id="A0A498H2G8"/>
<sequence>MVDFKVVLSDPKSGRSYKIDAAGAVAGAFVGKRIGEAIDGNALGLAGYTVEITGGTDKTGIPARRDLPGSGRRRLLLSESTGFHPTYDGERRRKSVRGGEISQDFVQVNAIVKTYGEKSLQDYFGPKEAAE</sequence>
<organism evidence="6 7">
    <name type="scientific">Methanoculleus taiwanensis</name>
    <dbReference type="NCBI Taxonomy" id="1550565"/>
    <lineage>
        <taxon>Archaea</taxon>
        <taxon>Methanobacteriati</taxon>
        <taxon>Methanobacteriota</taxon>
        <taxon>Stenosarchaea group</taxon>
        <taxon>Methanomicrobia</taxon>
        <taxon>Methanomicrobiales</taxon>
        <taxon>Methanomicrobiaceae</taxon>
        <taxon>Methanoculleus</taxon>
    </lineage>
</organism>
<dbReference type="Pfam" id="PF01092">
    <property type="entry name" value="Ribosomal_S6e"/>
    <property type="match status" value="1"/>
</dbReference>
<keyword evidence="2 4" id="KW-0689">Ribosomal protein</keyword>
<comment type="similarity">
    <text evidence="1 4">Belongs to the eukaryotic ribosomal protein eS6 family.</text>
</comment>
<accession>A0A498H2G8</accession>
<keyword evidence="3 4" id="KW-0687">Ribonucleoprotein</keyword>
<dbReference type="InterPro" id="IPR020924">
    <property type="entry name" value="Ribosomal_eS6_arc"/>
</dbReference>
<dbReference type="GO" id="GO:1990904">
    <property type="term" value="C:ribonucleoprotein complex"/>
    <property type="evidence" value="ECO:0007669"/>
    <property type="project" value="UniProtKB-KW"/>
</dbReference>
<name>A0A498H2G8_9EURY</name>
<dbReference type="GO" id="GO:0005840">
    <property type="term" value="C:ribosome"/>
    <property type="evidence" value="ECO:0007669"/>
    <property type="project" value="UniProtKB-KW"/>
</dbReference>
<dbReference type="NCBIfam" id="NF003294">
    <property type="entry name" value="PRK04290.1-3"/>
    <property type="match status" value="1"/>
</dbReference>
<evidence type="ECO:0000313" key="6">
    <source>
        <dbReference type="EMBL" id="RXE57122.1"/>
    </source>
</evidence>
<proteinExistence type="inferred from homology"/>
<evidence type="ECO:0000256" key="3">
    <source>
        <dbReference type="ARBA" id="ARBA00023274"/>
    </source>
</evidence>
<comment type="caution">
    <text evidence="6">The sequence shown here is derived from an EMBL/GenBank/DDBJ whole genome shotgun (WGS) entry which is preliminary data.</text>
</comment>
<dbReference type="SMART" id="SM01405">
    <property type="entry name" value="Ribosomal_S6e"/>
    <property type="match status" value="1"/>
</dbReference>
<dbReference type="InterPro" id="IPR001377">
    <property type="entry name" value="Ribosomal_eS6"/>
</dbReference>
<dbReference type="HAMAP" id="MF_00512">
    <property type="entry name" value="Ribosomal_eS6"/>
    <property type="match status" value="1"/>
</dbReference>
<evidence type="ECO:0000256" key="2">
    <source>
        <dbReference type="ARBA" id="ARBA00022980"/>
    </source>
</evidence>
<reference evidence="6 7" key="1">
    <citation type="journal article" date="2015" name="Int. J. Syst. Evol. Microbiol.">
        <title>Methanoculleus taiwanensis sp. nov., a methanogen isolated from deep marine sediment at the deformation front area near Taiwan.</title>
        <authorList>
            <person name="Weng C.Y."/>
            <person name="Chen S.C."/>
            <person name="Lai M.C."/>
            <person name="Wu S.Y."/>
            <person name="Lin S."/>
            <person name="Yang T.F."/>
            <person name="Chen P.C."/>
        </authorList>
    </citation>
    <scope>NUCLEOTIDE SEQUENCE [LARGE SCALE GENOMIC DNA]</scope>
    <source>
        <strain evidence="6 7">CYW4</strain>
    </source>
</reference>
<dbReference type="GO" id="GO:0003735">
    <property type="term" value="F:structural constituent of ribosome"/>
    <property type="evidence" value="ECO:0007669"/>
    <property type="project" value="InterPro"/>
</dbReference>
<dbReference type="OrthoDB" id="7793at2157"/>
<protein>
    <recommendedName>
        <fullName evidence="4">Small ribosomal subunit protein eS6</fullName>
    </recommendedName>
</protein>
<dbReference type="GO" id="GO:0006412">
    <property type="term" value="P:translation"/>
    <property type="evidence" value="ECO:0007669"/>
    <property type="project" value="UniProtKB-UniRule"/>
</dbReference>